<gene>
    <name evidence="3" type="ORF">EDD74_101109</name>
    <name evidence="2" type="ORF">FAEUMB_06590</name>
</gene>
<dbReference type="EMBL" id="SLZV01000001">
    <property type="protein sequence ID" value="TCS70261.1"/>
    <property type="molecule type" value="Genomic_DNA"/>
</dbReference>
<name>A0A4R3JSW5_9FIRM</name>
<dbReference type="EMBL" id="BHEO01000002">
    <property type="protein sequence ID" value="GBU04118.1"/>
    <property type="molecule type" value="Genomic_DNA"/>
</dbReference>
<keyword evidence="1" id="KW-0472">Membrane</keyword>
<protein>
    <submittedName>
        <fullName evidence="3">Uncharacterized protein</fullName>
    </submittedName>
</protein>
<proteinExistence type="predicted"/>
<dbReference type="RefSeq" id="WP_116441161.1">
    <property type="nucleotide sequence ID" value="NZ_BHEO01000002.1"/>
</dbReference>
<reference evidence="2 5" key="1">
    <citation type="journal article" date="2018" name="Int. J. Syst. Evol. Microbiol.">
        <title>Draft Genome Sequence of Faecalimonas umbilicata JCM 30896T, an Acetate-Producing Bacterium Isolated from Human Feces.</title>
        <authorList>
            <person name="Sakamoto M."/>
            <person name="Ikeyama N."/>
            <person name="Yuki M."/>
            <person name="Ohkuma M."/>
        </authorList>
    </citation>
    <scope>NUCLEOTIDE SEQUENCE [LARGE SCALE GENOMIC DNA]</scope>
    <source>
        <strain evidence="2 5">EGH7</strain>
    </source>
</reference>
<accession>A0A4R3JSW5</accession>
<feature type="transmembrane region" description="Helical" evidence="1">
    <location>
        <begin position="20"/>
        <end position="37"/>
    </location>
</feature>
<evidence type="ECO:0000313" key="5">
    <source>
        <dbReference type="Proteomes" id="UP000702954"/>
    </source>
</evidence>
<keyword evidence="5" id="KW-1185">Reference proteome</keyword>
<dbReference type="Proteomes" id="UP000294613">
    <property type="component" value="Unassembled WGS sequence"/>
</dbReference>
<comment type="caution">
    <text evidence="3">The sequence shown here is derived from an EMBL/GenBank/DDBJ whole genome shotgun (WGS) entry which is preliminary data.</text>
</comment>
<dbReference type="AlphaFoldDB" id="A0A4R3JSW5"/>
<evidence type="ECO:0000313" key="3">
    <source>
        <dbReference type="EMBL" id="TCS70261.1"/>
    </source>
</evidence>
<evidence type="ECO:0000256" key="1">
    <source>
        <dbReference type="SAM" id="Phobius"/>
    </source>
</evidence>
<keyword evidence="1" id="KW-1133">Transmembrane helix</keyword>
<evidence type="ECO:0000313" key="4">
    <source>
        <dbReference type="Proteomes" id="UP000294613"/>
    </source>
</evidence>
<sequence length="97" mass="11250">MIYLKIIFLTLVYVGQRYPCTTAGLLVWCIGCIGIAVSRSFPLGMSLIVGVIGMIVFFKWMFAALDDFGSERKKIQRKLKKREAFERYLKYLEESLR</sequence>
<dbReference type="Proteomes" id="UP000702954">
    <property type="component" value="Unassembled WGS sequence"/>
</dbReference>
<feature type="transmembrane region" description="Helical" evidence="1">
    <location>
        <begin position="43"/>
        <end position="65"/>
    </location>
</feature>
<reference evidence="3 4" key="2">
    <citation type="submission" date="2019-03" db="EMBL/GenBank/DDBJ databases">
        <title>Genomic Encyclopedia of Type Strains, Phase IV (KMG-IV): sequencing the most valuable type-strain genomes for metagenomic binning, comparative biology and taxonomic classification.</title>
        <authorList>
            <person name="Goeker M."/>
        </authorList>
    </citation>
    <scope>NUCLEOTIDE SEQUENCE [LARGE SCALE GENOMIC DNA]</scope>
    <source>
        <strain evidence="3 4">DSM 103426</strain>
    </source>
</reference>
<organism evidence="3 4">
    <name type="scientific">Faecalimonas umbilicata</name>
    <dbReference type="NCBI Taxonomy" id="1912855"/>
    <lineage>
        <taxon>Bacteria</taxon>
        <taxon>Bacillati</taxon>
        <taxon>Bacillota</taxon>
        <taxon>Clostridia</taxon>
        <taxon>Lachnospirales</taxon>
        <taxon>Lachnospiraceae</taxon>
        <taxon>Faecalimonas</taxon>
    </lineage>
</organism>
<evidence type="ECO:0000313" key="2">
    <source>
        <dbReference type="EMBL" id="GBU04118.1"/>
    </source>
</evidence>
<keyword evidence="1" id="KW-0812">Transmembrane</keyword>